<keyword evidence="4" id="KW-1185">Reference proteome</keyword>
<dbReference type="EMBL" id="JBHRZH010000015">
    <property type="protein sequence ID" value="MFC3762703.1"/>
    <property type="molecule type" value="Genomic_DNA"/>
</dbReference>
<dbReference type="PANTHER" id="PTHR40763">
    <property type="entry name" value="MEMBRANE PROTEIN-RELATED"/>
    <property type="match status" value="1"/>
</dbReference>
<reference evidence="4" key="1">
    <citation type="journal article" date="2019" name="Int. J. Syst. Evol. Microbiol.">
        <title>The Global Catalogue of Microorganisms (GCM) 10K type strain sequencing project: providing services to taxonomists for standard genome sequencing and annotation.</title>
        <authorList>
            <consortium name="The Broad Institute Genomics Platform"/>
            <consortium name="The Broad Institute Genome Sequencing Center for Infectious Disease"/>
            <person name="Wu L."/>
            <person name="Ma J."/>
        </authorList>
    </citation>
    <scope>NUCLEOTIDE SEQUENCE [LARGE SCALE GENOMIC DNA]</scope>
    <source>
        <strain evidence="4">CGMCC 4.7241</strain>
    </source>
</reference>
<accession>A0ABV7YC26</accession>
<dbReference type="Pfam" id="PF08044">
    <property type="entry name" value="DUF1707"/>
    <property type="match status" value="1"/>
</dbReference>
<evidence type="ECO:0000313" key="4">
    <source>
        <dbReference type="Proteomes" id="UP001595699"/>
    </source>
</evidence>
<evidence type="ECO:0000313" key="3">
    <source>
        <dbReference type="EMBL" id="MFC3762703.1"/>
    </source>
</evidence>
<evidence type="ECO:0000256" key="1">
    <source>
        <dbReference type="SAM" id="Phobius"/>
    </source>
</evidence>
<evidence type="ECO:0000259" key="2">
    <source>
        <dbReference type="Pfam" id="PF08044"/>
    </source>
</evidence>
<gene>
    <name evidence="3" type="ORF">ACFOUW_17810</name>
</gene>
<protein>
    <submittedName>
        <fullName evidence="3">DUF1707 domain-containing protein</fullName>
    </submittedName>
</protein>
<proteinExistence type="predicted"/>
<organism evidence="3 4">
    <name type="scientific">Tenggerimyces flavus</name>
    <dbReference type="NCBI Taxonomy" id="1708749"/>
    <lineage>
        <taxon>Bacteria</taxon>
        <taxon>Bacillati</taxon>
        <taxon>Actinomycetota</taxon>
        <taxon>Actinomycetes</taxon>
        <taxon>Propionibacteriales</taxon>
        <taxon>Nocardioidaceae</taxon>
        <taxon>Tenggerimyces</taxon>
    </lineage>
</organism>
<dbReference type="InterPro" id="IPR012551">
    <property type="entry name" value="DUF1707_SHOCT-like"/>
</dbReference>
<dbReference type="PANTHER" id="PTHR40763:SF5">
    <property type="entry name" value="MEMBRANE PROTEIN"/>
    <property type="match status" value="1"/>
</dbReference>
<comment type="caution">
    <text evidence="3">The sequence shown here is derived from an EMBL/GenBank/DDBJ whole genome shotgun (WGS) entry which is preliminary data.</text>
</comment>
<dbReference type="RefSeq" id="WP_205118976.1">
    <property type="nucleotide sequence ID" value="NZ_JAFBCM010000001.1"/>
</dbReference>
<feature type="domain" description="DUF1707" evidence="2">
    <location>
        <begin position="1"/>
        <end position="53"/>
    </location>
</feature>
<dbReference type="Proteomes" id="UP001595699">
    <property type="component" value="Unassembled WGS sequence"/>
</dbReference>
<keyword evidence="1" id="KW-0472">Membrane</keyword>
<keyword evidence="1" id="KW-0812">Transmembrane</keyword>
<sequence length="368" mass="39521">MRAGDADREFAMGLLRRGSADGQLSAEEFDRRLRLAVSAKTVGELAGLVDDLQGLHQPPPFVPPQQPYAYAHVPGQNAFPPPPRKKNTGVVAAIVAICAVVMLGGVTAVAFFATDSDWTEDLRTEPGECAGPPEEVFLMDCLPEDNPLTWTDLSTARVEQLERLGLPGSLPILAEADFDDQAWQSASASKGATTFAWHLEYLLGEVEDAWEELEPEHVLAAYRATADPGRFGTAPVEVKRPDGAIGLRWTAASDLTVWVSTEPDGDVRVELDVRTEVRPAAARPDVLGPHAAELRQQAVAKVPGMTYLRSNVSQAADRLDTCLVAQVWSATPAQFAAVRGKVGQGVTATHQGGELTFTSMVRCAAFNL</sequence>
<name>A0ABV7YC26_9ACTN</name>
<keyword evidence="1" id="KW-1133">Transmembrane helix</keyword>
<feature type="transmembrane region" description="Helical" evidence="1">
    <location>
        <begin position="90"/>
        <end position="113"/>
    </location>
</feature>